<accession>A0A1I6DNK4</accession>
<proteinExistence type="predicted"/>
<dbReference type="STRING" id="84724.SAMN04488564_1021121"/>
<evidence type="ECO:0000313" key="2">
    <source>
        <dbReference type="Proteomes" id="UP000198583"/>
    </source>
</evidence>
<gene>
    <name evidence="1" type="ORF">SAMN04488564_1021121</name>
</gene>
<keyword evidence="2" id="KW-1185">Reference proteome</keyword>
<reference evidence="2" key="1">
    <citation type="submission" date="2016-10" db="EMBL/GenBank/DDBJ databases">
        <authorList>
            <person name="Varghese N."/>
            <person name="Submissions S."/>
        </authorList>
    </citation>
    <scope>NUCLEOTIDE SEQUENCE [LARGE SCALE GENOMIC DNA]</scope>
    <source>
        <strain evidence="2">DSM 44232</strain>
    </source>
</reference>
<protein>
    <submittedName>
        <fullName evidence="1">Uncharacterized protein</fullName>
    </submittedName>
</protein>
<name>A0A1I6DNK4_9PSEU</name>
<dbReference type="AlphaFoldDB" id="A0A1I6DNK4"/>
<dbReference type="Proteomes" id="UP000198583">
    <property type="component" value="Unassembled WGS sequence"/>
</dbReference>
<dbReference type="EMBL" id="FOYL01000002">
    <property type="protein sequence ID" value="SFR07014.1"/>
    <property type="molecule type" value="Genomic_DNA"/>
</dbReference>
<dbReference type="RefSeq" id="WP_143138592.1">
    <property type="nucleotide sequence ID" value="NZ_FOYL01000002.1"/>
</dbReference>
<dbReference type="OrthoDB" id="4554121at2"/>
<organism evidence="1 2">
    <name type="scientific">Lentzea waywayandensis</name>
    <dbReference type="NCBI Taxonomy" id="84724"/>
    <lineage>
        <taxon>Bacteria</taxon>
        <taxon>Bacillati</taxon>
        <taxon>Actinomycetota</taxon>
        <taxon>Actinomycetes</taxon>
        <taxon>Pseudonocardiales</taxon>
        <taxon>Pseudonocardiaceae</taxon>
        <taxon>Lentzea</taxon>
    </lineage>
</organism>
<evidence type="ECO:0000313" key="1">
    <source>
        <dbReference type="EMBL" id="SFR07014.1"/>
    </source>
</evidence>
<sequence>MTVTFGPDHIVFAGYEFPWASVHPHGVLPASAVRDASTQVGPPEIRTVSGETLFLSWDDSAGLAGFCRRHGISVAGRLDVWGNLFEPFLDTSFSAAHIAATDARLHAVGLSQSSIDSIRARLTPLMRAYNFDSMLWDWTHLGLYDLLRALNGTLVHPSLPATLGDPFEVYRWAMEIADYGRAKAS</sequence>